<protein>
    <submittedName>
        <fullName evidence="1">DUF6414 family protein</fullName>
    </submittedName>
</protein>
<name>A0AAP2UQM4_CLOIN</name>
<evidence type="ECO:0000313" key="2">
    <source>
        <dbReference type="Proteomes" id="UP001203972"/>
    </source>
</evidence>
<dbReference type="Pfam" id="PF19952">
    <property type="entry name" value="DUF6414"/>
    <property type="match status" value="1"/>
</dbReference>
<dbReference type="AlphaFoldDB" id="A0AAP2UQM4"/>
<dbReference type="RefSeq" id="WP_008817935.1">
    <property type="nucleotide sequence ID" value="NZ_BAABXQ010000007.1"/>
</dbReference>
<accession>A0AAP2UQM4</accession>
<gene>
    <name evidence="1" type="ORF">MKC95_16380</name>
</gene>
<organism evidence="1 2">
    <name type="scientific">Clostridium innocuum</name>
    <dbReference type="NCBI Taxonomy" id="1522"/>
    <lineage>
        <taxon>Bacteria</taxon>
        <taxon>Bacillati</taxon>
        <taxon>Bacillota</taxon>
        <taxon>Clostridia</taxon>
        <taxon>Eubacteriales</taxon>
        <taxon>Clostridiaceae</taxon>
        <taxon>Clostridium</taxon>
    </lineage>
</organism>
<evidence type="ECO:0000313" key="1">
    <source>
        <dbReference type="EMBL" id="MCR0234348.1"/>
    </source>
</evidence>
<dbReference type="EMBL" id="JAKTMA010000031">
    <property type="protein sequence ID" value="MCR0234348.1"/>
    <property type="molecule type" value="Genomic_DNA"/>
</dbReference>
<proteinExistence type="predicted"/>
<dbReference type="Proteomes" id="UP001203972">
    <property type="component" value="Unassembled WGS sequence"/>
</dbReference>
<sequence length="255" mass="28616">MAKNKKSPKMMKVVYFDETAATDYITIQNGGQIDWTTTENKERLAKIIAEIDVQAKGGFNLFSFIKSSVSGNTNANFDANTSKLIKSTVTNTLLTDYISMASEDKNIQQFHNDGVYAPENSISMYRMYSSYLNIVPKEQIPIDLEGLNNALLGERGYYQMLLNSEKEPSCVLRFNINAFKNDYSLADLSKMNLSYFGVKVGQCTKEQLSLEKEFEIKSSTNIPNVKEIVTGEISESSIKYLDVFDIVLAGVMSIE</sequence>
<reference evidence="1" key="1">
    <citation type="journal article" date="2022" name="Clin. Infect. Dis.">
        <title>Association between Clostridium innocuum and antibiotic-associated diarrhea in adults and children: A cross-sectional study and comparative genomics analysis.</title>
        <authorList>
            <person name="Cherny K.E."/>
            <person name="Muscat E.B."/>
            <person name="Balaji A."/>
            <person name="Mukherjee J."/>
            <person name="Ozer E.A."/>
            <person name="Angarone M.P."/>
            <person name="Hauser A.R."/>
            <person name="Sichel J.S."/>
            <person name="Amponsah E."/>
            <person name="Kociolek L.K."/>
        </authorList>
    </citation>
    <scope>NUCLEOTIDE SEQUENCE</scope>
    <source>
        <strain evidence="1">NU1-AC-029v</strain>
    </source>
</reference>
<dbReference type="InterPro" id="IPR045633">
    <property type="entry name" value="DUF6414"/>
</dbReference>
<comment type="caution">
    <text evidence="1">The sequence shown here is derived from an EMBL/GenBank/DDBJ whole genome shotgun (WGS) entry which is preliminary data.</text>
</comment>